<organism evidence="15 16">
    <name type="scientific">Fragilariopsis cylindrus CCMP1102</name>
    <dbReference type="NCBI Taxonomy" id="635003"/>
    <lineage>
        <taxon>Eukaryota</taxon>
        <taxon>Sar</taxon>
        <taxon>Stramenopiles</taxon>
        <taxon>Ochrophyta</taxon>
        <taxon>Bacillariophyta</taxon>
        <taxon>Bacillariophyceae</taxon>
        <taxon>Bacillariophycidae</taxon>
        <taxon>Bacillariales</taxon>
        <taxon>Bacillariaceae</taxon>
        <taxon>Fragilariopsis</taxon>
    </lineage>
</organism>
<evidence type="ECO:0000259" key="13">
    <source>
        <dbReference type="PROSITE" id="PS51066"/>
    </source>
</evidence>
<dbReference type="SUPFAM" id="SSF46946">
    <property type="entry name" value="S13-like H2TH domain"/>
    <property type="match status" value="1"/>
</dbReference>
<evidence type="ECO:0000256" key="11">
    <source>
        <dbReference type="ARBA" id="ARBA00023295"/>
    </source>
</evidence>
<dbReference type="SMART" id="SM01232">
    <property type="entry name" value="H2TH"/>
    <property type="match status" value="1"/>
</dbReference>
<dbReference type="InterPro" id="IPR015886">
    <property type="entry name" value="H2TH_FPG"/>
</dbReference>
<dbReference type="Proteomes" id="UP000095751">
    <property type="component" value="Unassembled WGS sequence"/>
</dbReference>
<evidence type="ECO:0000256" key="12">
    <source>
        <dbReference type="PROSITE-ProRule" id="PRU00391"/>
    </source>
</evidence>
<evidence type="ECO:0000256" key="6">
    <source>
        <dbReference type="ARBA" id="ARBA00022833"/>
    </source>
</evidence>
<comment type="similarity">
    <text evidence="1">Belongs to the FPG family.</text>
</comment>
<evidence type="ECO:0000313" key="16">
    <source>
        <dbReference type="Proteomes" id="UP000095751"/>
    </source>
</evidence>
<dbReference type="PANTHER" id="PTHR22993:SF9">
    <property type="entry name" value="FORMAMIDOPYRIMIDINE-DNA GLYCOSYLASE"/>
    <property type="match status" value="1"/>
</dbReference>
<evidence type="ECO:0000256" key="1">
    <source>
        <dbReference type="ARBA" id="ARBA00009409"/>
    </source>
</evidence>
<keyword evidence="16" id="KW-1185">Reference proteome</keyword>
<dbReference type="GO" id="GO:0003684">
    <property type="term" value="F:damaged DNA binding"/>
    <property type="evidence" value="ECO:0007669"/>
    <property type="project" value="InterPro"/>
</dbReference>
<dbReference type="InterPro" id="IPR010666">
    <property type="entry name" value="Znf_GRF"/>
</dbReference>
<dbReference type="Gene3D" id="3.20.190.10">
    <property type="entry name" value="MutM-like, N-terminal"/>
    <property type="match status" value="1"/>
</dbReference>
<dbReference type="InterPro" id="IPR035937">
    <property type="entry name" value="FPG_N"/>
</dbReference>
<proteinExistence type="inferred from homology"/>
<keyword evidence="4 12" id="KW-0863">Zinc-finger</keyword>
<keyword evidence="9" id="KW-0456">Lyase</keyword>
<dbReference type="OrthoDB" id="498125at2759"/>
<dbReference type="GO" id="GO:0006284">
    <property type="term" value="P:base-excision repair"/>
    <property type="evidence" value="ECO:0007669"/>
    <property type="project" value="InterPro"/>
</dbReference>
<gene>
    <name evidence="15" type="ORF">FRACYDRAFT_225447</name>
</gene>
<evidence type="ECO:0000256" key="10">
    <source>
        <dbReference type="ARBA" id="ARBA00023268"/>
    </source>
</evidence>
<dbReference type="EMBL" id="KV784357">
    <property type="protein sequence ID" value="OEU17917.1"/>
    <property type="molecule type" value="Genomic_DNA"/>
</dbReference>
<evidence type="ECO:0000256" key="8">
    <source>
        <dbReference type="ARBA" id="ARBA00023204"/>
    </source>
</evidence>
<dbReference type="InterPro" id="IPR000214">
    <property type="entry name" value="Znf_DNA_glyclase/AP_lyase"/>
</dbReference>
<evidence type="ECO:0000313" key="15">
    <source>
        <dbReference type="EMBL" id="OEU17917.1"/>
    </source>
</evidence>
<dbReference type="AlphaFoldDB" id="A0A1E7FIF1"/>
<keyword evidence="11" id="KW-0326">Glycosidase</keyword>
<dbReference type="PANTHER" id="PTHR22993">
    <property type="entry name" value="FORMAMIDOPYRIMIDINE-DNA GLYCOSYLASE"/>
    <property type="match status" value="1"/>
</dbReference>
<dbReference type="GO" id="GO:0005634">
    <property type="term" value="C:nucleus"/>
    <property type="evidence" value="ECO:0007669"/>
    <property type="project" value="TreeGrafter"/>
</dbReference>
<name>A0A1E7FIF1_9STRA</name>
<keyword evidence="3" id="KW-0227">DNA damage</keyword>
<reference evidence="15 16" key="1">
    <citation type="submission" date="2016-09" db="EMBL/GenBank/DDBJ databases">
        <title>Extensive genetic diversity and differential bi-allelic expression allows diatom success in the polar Southern Ocean.</title>
        <authorList>
            <consortium name="DOE Joint Genome Institute"/>
            <person name="Mock T."/>
            <person name="Otillar R.P."/>
            <person name="Strauss J."/>
            <person name="Dupont C."/>
            <person name="Frickenhaus S."/>
            <person name="Maumus F."/>
            <person name="Mcmullan M."/>
            <person name="Sanges R."/>
            <person name="Schmutz J."/>
            <person name="Toseland A."/>
            <person name="Valas R."/>
            <person name="Veluchamy A."/>
            <person name="Ward B.J."/>
            <person name="Allen A."/>
            <person name="Barry K."/>
            <person name="Falciatore A."/>
            <person name="Ferrante M."/>
            <person name="Fortunato A.E."/>
            <person name="Gloeckner G."/>
            <person name="Gruber A."/>
            <person name="Hipkin R."/>
            <person name="Janech M."/>
            <person name="Kroth P."/>
            <person name="Leese F."/>
            <person name="Lindquist E."/>
            <person name="Lyon B.R."/>
            <person name="Martin J."/>
            <person name="Mayer C."/>
            <person name="Parker M."/>
            <person name="Quesneville H."/>
            <person name="Raymond J."/>
            <person name="Uhlig C."/>
            <person name="Valentin K.U."/>
            <person name="Worden A.Z."/>
            <person name="Armbrust E.V."/>
            <person name="Bowler C."/>
            <person name="Green B."/>
            <person name="Moulton V."/>
            <person name="Van Oosterhout C."/>
            <person name="Grigoriev I."/>
        </authorList>
    </citation>
    <scope>NUCLEOTIDE SEQUENCE [LARGE SCALE GENOMIC DNA]</scope>
    <source>
        <strain evidence="15 16">CCMP1102</strain>
    </source>
</reference>
<keyword evidence="8" id="KW-0234">DNA repair</keyword>
<dbReference type="InterPro" id="IPR010979">
    <property type="entry name" value="Ribosomal_uS13-like_H2TH"/>
</dbReference>
<dbReference type="PROSITE" id="PS51066">
    <property type="entry name" value="ZF_FPG_2"/>
    <property type="match status" value="1"/>
</dbReference>
<dbReference type="PROSITE" id="PS51999">
    <property type="entry name" value="ZF_GRF"/>
    <property type="match status" value="1"/>
</dbReference>
<keyword evidence="5" id="KW-0378">Hydrolase</keyword>
<dbReference type="GO" id="GO:0016829">
    <property type="term" value="F:lyase activity"/>
    <property type="evidence" value="ECO:0007669"/>
    <property type="project" value="UniProtKB-KW"/>
</dbReference>
<protein>
    <submittedName>
        <fullName evidence="15">Uncharacterized protein</fullName>
    </submittedName>
</protein>
<keyword evidence="2" id="KW-0479">Metal-binding</keyword>
<keyword evidence="10" id="KW-0511">Multifunctional enzyme</keyword>
<dbReference type="GO" id="GO:0003906">
    <property type="term" value="F:DNA-(apurinic or apyrimidinic site) endonuclease activity"/>
    <property type="evidence" value="ECO:0007669"/>
    <property type="project" value="InterPro"/>
</dbReference>
<evidence type="ECO:0000256" key="7">
    <source>
        <dbReference type="ARBA" id="ARBA00023125"/>
    </source>
</evidence>
<dbReference type="Gene3D" id="1.10.8.50">
    <property type="match status" value="1"/>
</dbReference>
<keyword evidence="7" id="KW-0238">DNA-binding</keyword>
<feature type="domain" description="GRF-type" evidence="14">
    <location>
        <begin position="388"/>
        <end position="439"/>
    </location>
</feature>
<accession>A0A1E7FIF1</accession>
<sequence length="452" mass="50584">MVEGPGATRNGRKVQSVVGLLIRKIQIQPNKSSTNTTSIVATKKLEGRRLDACFSVGKEVFLILGPICHDNDLDADNVSKNKIALRFHFGMNGCLMVRKFNDSSKLAPWRKNDKSSNKCTFIFSRNVHELNPTDGMVIEIVSSTWTVVSEFVARSKLSRLGSRDVCGAGPNFDSQAVFDSIIEKRSKAMICDALLDQDRFPGVGNIIKIEGLHNSRVHPRRLVENLSQDELMSTILECRNYAMRWLSNGRAPTKKVYNQTKCGSCRTGRVRMVKMGTDLSRVTFWCESCQPFVTGASSTTKPSLCSSNKENTSNDECNKSRNIFNNKRDIDKTQKLIPRACCPQHGSKTIPLRRVRKNDSSNLHRLFRTCRVPGCQYFLWADIHLPLCGSCRCKTVLRISKTDRTGGRWFLSCSSSKGNSKNTSNTTQVCSFFQWATPSQLAPFDDGLSPLT</sequence>
<evidence type="ECO:0000256" key="9">
    <source>
        <dbReference type="ARBA" id="ARBA00023239"/>
    </source>
</evidence>
<dbReference type="GO" id="GO:0019104">
    <property type="term" value="F:DNA N-glycosylase activity"/>
    <property type="evidence" value="ECO:0007669"/>
    <property type="project" value="TreeGrafter"/>
</dbReference>
<feature type="domain" description="FPG-type" evidence="13">
    <location>
        <begin position="255"/>
        <end position="291"/>
    </location>
</feature>
<evidence type="ECO:0000256" key="5">
    <source>
        <dbReference type="ARBA" id="ARBA00022801"/>
    </source>
</evidence>
<dbReference type="KEGG" id="fcy:FRACYDRAFT_225447"/>
<evidence type="ECO:0000256" key="2">
    <source>
        <dbReference type="ARBA" id="ARBA00022723"/>
    </source>
</evidence>
<evidence type="ECO:0000259" key="14">
    <source>
        <dbReference type="PROSITE" id="PS51999"/>
    </source>
</evidence>
<evidence type="ECO:0000256" key="3">
    <source>
        <dbReference type="ARBA" id="ARBA00022763"/>
    </source>
</evidence>
<evidence type="ECO:0000256" key="4">
    <source>
        <dbReference type="ARBA" id="ARBA00022771"/>
    </source>
</evidence>
<dbReference type="InParanoid" id="A0A1E7FIF1"/>
<dbReference type="GO" id="GO:0008270">
    <property type="term" value="F:zinc ion binding"/>
    <property type="evidence" value="ECO:0007669"/>
    <property type="project" value="UniProtKB-KW"/>
</dbReference>
<keyword evidence="6" id="KW-0862">Zinc</keyword>